<dbReference type="GO" id="GO:0008843">
    <property type="term" value="F:endochitinase activity"/>
    <property type="evidence" value="ECO:0007669"/>
    <property type="project" value="UniProtKB-EC"/>
</dbReference>
<keyword evidence="6" id="KW-0808">Transferase</keyword>
<comment type="subcellular location">
    <subcellularLocation>
        <location evidence="2">Cell envelope</location>
    </subcellularLocation>
    <subcellularLocation>
        <location evidence="3">Membrane</location>
        <topology evidence="3">Lipid-anchor</topology>
        <topology evidence="3">GPI-anchor</topology>
    </subcellularLocation>
</comment>
<evidence type="ECO:0000313" key="23">
    <source>
        <dbReference type="Proteomes" id="UP000829685"/>
    </source>
</evidence>
<dbReference type="PIRSF" id="PIRSF037299">
    <property type="entry name" value="Glycosidase_CRH1_prd"/>
    <property type="match status" value="1"/>
</dbReference>
<feature type="domain" description="GH16" evidence="21">
    <location>
        <begin position="23"/>
        <end position="239"/>
    </location>
</feature>
<keyword evidence="23" id="KW-1185">Reference proteome</keyword>
<protein>
    <recommendedName>
        <fullName evidence="16">Crh-like protein</fullName>
        <ecNumber evidence="16">3.2.-.-</ecNumber>
    </recommendedName>
</protein>
<organism evidence="22 23">
    <name type="scientific">Neoarthrinium moseri</name>
    <dbReference type="NCBI Taxonomy" id="1658444"/>
    <lineage>
        <taxon>Eukaryota</taxon>
        <taxon>Fungi</taxon>
        <taxon>Dikarya</taxon>
        <taxon>Ascomycota</taxon>
        <taxon>Pezizomycotina</taxon>
        <taxon>Sordariomycetes</taxon>
        <taxon>Xylariomycetidae</taxon>
        <taxon>Amphisphaeriales</taxon>
        <taxon>Apiosporaceae</taxon>
        <taxon>Neoarthrinium</taxon>
    </lineage>
</organism>
<dbReference type="EC" id="3.2.-.-" evidence="16"/>
<evidence type="ECO:0000256" key="17">
    <source>
        <dbReference type="PIRSR" id="PIRSR037299-1"/>
    </source>
</evidence>
<comment type="similarity">
    <text evidence="15">Belongs to the glycosyl hydrolase 16 family. CRH1 subfamily.</text>
</comment>
<dbReference type="InterPro" id="IPR013320">
    <property type="entry name" value="ConA-like_dom_sf"/>
</dbReference>
<dbReference type="Proteomes" id="UP000829685">
    <property type="component" value="Unassembled WGS sequence"/>
</dbReference>
<name>A0A9P9WXI1_9PEZI</name>
<feature type="region of interest" description="Disordered" evidence="19">
    <location>
        <begin position="340"/>
        <end position="359"/>
    </location>
</feature>
<evidence type="ECO:0000313" key="22">
    <source>
        <dbReference type="EMBL" id="KAI1881056.1"/>
    </source>
</evidence>
<dbReference type="GO" id="GO:0016757">
    <property type="term" value="F:glycosyltransferase activity"/>
    <property type="evidence" value="ECO:0007669"/>
    <property type="project" value="UniProtKB-KW"/>
</dbReference>
<evidence type="ECO:0000256" key="7">
    <source>
        <dbReference type="ARBA" id="ARBA00022729"/>
    </source>
</evidence>
<keyword evidence="13" id="KW-0326">Glycosidase</keyword>
<dbReference type="InterPro" id="IPR017168">
    <property type="entry name" value="CHR-like"/>
</dbReference>
<evidence type="ECO:0000256" key="10">
    <source>
        <dbReference type="ARBA" id="ARBA00023157"/>
    </source>
</evidence>
<evidence type="ECO:0000256" key="15">
    <source>
        <dbReference type="ARBA" id="ARBA00038074"/>
    </source>
</evidence>
<evidence type="ECO:0000256" key="13">
    <source>
        <dbReference type="ARBA" id="ARBA00023295"/>
    </source>
</evidence>
<dbReference type="GO" id="GO:0005975">
    <property type="term" value="P:carbohydrate metabolic process"/>
    <property type="evidence" value="ECO:0007669"/>
    <property type="project" value="InterPro"/>
</dbReference>
<keyword evidence="10 18" id="KW-1015">Disulfide bond</keyword>
<evidence type="ECO:0000256" key="8">
    <source>
        <dbReference type="ARBA" id="ARBA00022801"/>
    </source>
</evidence>
<sequence length="385" mass="41238">MYSKILSSAAVALAASQLVSAQTFTKCNPMEKKCPDDPALGTSISIDFTKGNNDFFEELDGTDLTYDNSLGAVYTIEKESNAPTVQSTKYIFFGKVDVTLRASVGQGVVTSFVLQSDDLDEIDWEWLGGDVTQVQTNYFGKGDTTTYDRGAYHNVNNPQDEFHTYTIDWTQEYVKWYIDGSLVRTLNYADAKEGTRFPQTPMQIKLGTWVAGGKDSPKGTVEWAGGYTDFSKGPFHAYYKSITIEDYANGVQGAKSYSWNEGSDGSYGSIKVITDEKEVTTSTSSSSDSKATVVSTLSDGSKTTLTTASITSAKGLTQATNGADVNTTITSQTASETIATTLQTGSRTTSTSSSSTSAPAGSGAFKQGFNFALLGASAFLGFLLL</sequence>
<keyword evidence="5" id="KW-0328">Glycosyltransferase</keyword>
<keyword evidence="12" id="KW-0449">Lipoprotein</keyword>
<evidence type="ECO:0000256" key="6">
    <source>
        <dbReference type="ARBA" id="ARBA00022679"/>
    </source>
</evidence>
<evidence type="ECO:0000256" key="1">
    <source>
        <dbReference type="ARBA" id="ARBA00000822"/>
    </source>
</evidence>
<feature type="active site" description="Proton donor" evidence="17">
    <location>
        <position position="125"/>
    </location>
</feature>
<dbReference type="GO" id="GO:0031505">
    <property type="term" value="P:fungal-type cell wall organization"/>
    <property type="evidence" value="ECO:0007669"/>
    <property type="project" value="TreeGrafter"/>
</dbReference>
<dbReference type="CDD" id="cd02183">
    <property type="entry name" value="GH16_fungal_CRH1_transglycosylase"/>
    <property type="match status" value="1"/>
</dbReference>
<keyword evidence="14" id="KW-0961">Cell wall biogenesis/degradation</keyword>
<evidence type="ECO:0000256" key="5">
    <source>
        <dbReference type="ARBA" id="ARBA00022676"/>
    </source>
</evidence>
<dbReference type="PANTHER" id="PTHR10963:SF68">
    <property type="entry name" value="GLYCOSIDASE CRH1-RELATED"/>
    <property type="match status" value="1"/>
</dbReference>
<comment type="caution">
    <text evidence="22">The sequence shown here is derived from an EMBL/GenBank/DDBJ whole genome shotgun (WGS) entry which is preliminary data.</text>
</comment>
<dbReference type="EMBL" id="JAFIMR010000002">
    <property type="protein sequence ID" value="KAI1881056.1"/>
    <property type="molecule type" value="Genomic_DNA"/>
</dbReference>
<evidence type="ECO:0000256" key="18">
    <source>
        <dbReference type="PIRSR" id="PIRSR037299-2"/>
    </source>
</evidence>
<evidence type="ECO:0000256" key="12">
    <source>
        <dbReference type="ARBA" id="ARBA00023288"/>
    </source>
</evidence>
<dbReference type="PROSITE" id="PS51762">
    <property type="entry name" value="GH16_2"/>
    <property type="match status" value="1"/>
</dbReference>
<dbReference type="InterPro" id="IPR000757">
    <property type="entry name" value="Beta-glucanase-like"/>
</dbReference>
<evidence type="ECO:0000256" key="9">
    <source>
        <dbReference type="ARBA" id="ARBA00023136"/>
    </source>
</evidence>
<keyword evidence="4" id="KW-0336">GPI-anchor</keyword>
<dbReference type="PANTHER" id="PTHR10963">
    <property type="entry name" value="GLYCOSYL HYDROLASE-RELATED"/>
    <property type="match status" value="1"/>
</dbReference>
<feature type="signal peptide" evidence="20">
    <location>
        <begin position="1"/>
        <end position="21"/>
    </location>
</feature>
<evidence type="ECO:0000256" key="2">
    <source>
        <dbReference type="ARBA" id="ARBA00004196"/>
    </source>
</evidence>
<evidence type="ECO:0000256" key="20">
    <source>
        <dbReference type="SAM" id="SignalP"/>
    </source>
</evidence>
<dbReference type="SUPFAM" id="SSF49899">
    <property type="entry name" value="Concanavalin A-like lectins/glucanases"/>
    <property type="match status" value="1"/>
</dbReference>
<reference evidence="22" key="1">
    <citation type="submission" date="2021-03" db="EMBL/GenBank/DDBJ databases">
        <title>Revisited historic fungal species revealed as producer of novel bioactive compounds through whole genome sequencing and comparative genomics.</title>
        <authorList>
            <person name="Vignolle G.A."/>
            <person name="Hochenegger N."/>
            <person name="Mach R.L."/>
            <person name="Mach-Aigner A.R."/>
            <person name="Javad Rahimi M."/>
            <person name="Salim K.A."/>
            <person name="Chan C.M."/>
            <person name="Lim L.B.L."/>
            <person name="Cai F."/>
            <person name="Druzhinina I.S."/>
            <person name="U'Ren J.M."/>
            <person name="Derntl C."/>
        </authorList>
    </citation>
    <scope>NUCLEOTIDE SEQUENCE</scope>
    <source>
        <strain evidence="22">TUCIM 5799</strain>
    </source>
</reference>
<keyword evidence="7 20" id="KW-0732">Signal</keyword>
<evidence type="ECO:0000256" key="3">
    <source>
        <dbReference type="ARBA" id="ARBA00004589"/>
    </source>
</evidence>
<dbReference type="GO" id="GO:0009277">
    <property type="term" value="C:fungal-type cell wall"/>
    <property type="evidence" value="ECO:0007669"/>
    <property type="project" value="TreeGrafter"/>
</dbReference>
<keyword evidence="9 16" id="KW-0472">Membrane</keyword>
<evidence type="ECO:0000259" key="21">
    <source>
        <dbReference type="PROSITE" id="PS51762"/>
    </source>
</evidence>
<dbReference type="AlphaFoldDB" id="A0A9P9WXI1"/>
<evidence type="ECO:0000256" key="11">
    <source>
        <dbReference type="ARBA" id="ARBA00023180"/>
    </source>
</evidence>
<feature type="active site" description="Nucleophile" evidence="17">
    <location>
        <position position="121"/>
    </location>
</feature>
<evidence type="ECO:0000256" key="16">
    <source>
        <dbReference type="PIRNR" id="PIRNR037299"/>
    </source>
</evidence>
<gene>
    <name evidence="22" type="ORF">JX265_001296</name>
</gene>
<evidence type="ECO:0000256" key="14">
    <source>
        <dbReference type="ARBA" id="ARBA00023316"/>
    </source>
</evidence>
<dbReference type="Pfam" id="PF00722">
    <property type="entry name" value="Glyco_hydro_16"/>
    <property type="match status" value="1"/>
</dbReference>
<evidence type="ECO:0000256" key="4">
    <source>
        <dbReference type="ARBA" id="ARBA00022622"/>
    </source>
</evidence>
<dbReference type="GO" id="GO:0098552">
    <property type="term" value="C:side of membrane"/>
    <property type="evidence" value="ECO:0007669"/>
    <property type="project" value="UniProtKB-KW"/>
</dbReference>
<keyword evidence="11" id="KW-0325">Glycoprotein</keyword>
<feature type="chain" id="PRO_5040235668" description="Crh-like protein" evidence="20">
    <location>
        <begin position="22"/>
        <end position="385"/>
    </location>
</feature>
<evidence type="ECO:0000256" key="19">
    <source>
        <dbReference type="SAM" id="MobiDB-lite"/>
    </source>
</evidence>
<accession>A0A9P9WXI1</accession>
<dbReference type="InterPro" id="IPR050546">
    <property type="entry name" value="Glycosyl_Hydrlase_16"/>
</dbReference>
<proteinExistence type="inferred from homology"/>
<dbReference type="OrthoDB" id="4781at2759"/>
<comment type="catalytic activity">
    <reaction evidence="1">
        <text>Random endo-hydrolysis of N-acetyl-beta-D-glucosaminide (1-&gt;4)-beta-linkages in chitin and chitodextrins.</text>
        <dbReference type="EC" id="3.2.1.14"/>
    </reaction>
</comment>
<dbReference type="Gene3D" id="2.60.120.200">
    <property type="match status" value="1"/>
</dbReference>
<feature type="disulfide bond" evidence="18">
    <location>
        <begin position="27"/>
        <end position="34"/>
    </location>
</feature>
<keyword evidence="8 16" id="KW-0378">Hydrolase</keyword>